<keyword evidence="2" id="KW-1185">Reference proteome</keyword>
<evidence type="ECO:0000313" key="1">
    <source>
        <dbReference type="EMBL" id="KAK9034292.1"/>
    </source>
</evidence>
<proteinExistence type="predicted"/>
<evidence type="ECO:0000313" key="2">
    <source>
        <dbReference type="Proteomes" id="UP001396334"/>
    </source>
</evidence>
<organism evidence="1 2">
    <name type="scientific">Hibiscus sabdariffa</name>
    <name type="common">roselle</name>
    <dbReference type="NCBI Taxonomy" id="183260"/>
    <lineage>
        <taxon>Eukaryota</taxon>
        <taxon>Viridiplantae</taxon>
        <taxon>Streptophyta</taxon>
        <taxon>Embryophyta</taxon>
        <taxon>Tracheophyta</taxon>
        <taxon>Spermatophyta</taxon>
        <taxon>Magnoliopsida</taxon>
        <taxon>eudicotyledons</taxon>
        <taxon>Gunneridae</taxon>
        <taxon>Pentapetalae</taxon>
        <taxon>rosids</taxon>
        <taxon>malvids</taxon>
        <taxon>Malvales</taxon>
        <taxon>Malvaceae</taxon>
        <taxon>Malvoideae</taxon>
        <taxon>Hibiscus</taxon>
    </lineage>
</organism>
<dbReference type="EMBL" id="JBBPBN010000007">
    <property type="protein sequence ID" value="KAK9034292.1"/>
    <property type="molecule type" value="Genomic_DNA"/>
</dbReference>
<reference evidence="1 2" key="1">
    <citation type="journal article" date="2024" name="G3 (Bethesda)">
        <title>Genome assembly of Hibiscus sabdariffa L. provides insights into metabolisms of medicinal natural products.</title>
        <authorList>
            <person name="Kim T."/>
        </authorList>
    </citation>
    <scope>NUCLEOTIDE SEQUENCE [LARGE SCALE GENOMIC DNA]</scope>
    <source>
        <strain evidence="1">TK-2024</strain>
        <tissue evidence="1">Old leaves</tissue>
    </source>
</reference>
<accession>A0ABR2TA96</accession>
<dbReference type="Proteomes" id="UP001396334">
    <property type="component" value="Unassembled WGS sequence"/>
</dbReference>
<sequence>MVDLASDSSLVSSHGDLNLLNFSPLGVAPDDAGKVVSTMVAAAKEAVTVGSVVVGANVVSVVDVDVAEVAMVAPDSEKKGIRAVGGVILKEDGSIVPRCIDLVVQDEPGQVARECVVQDCGAQEVSSSKVVNGLVSAQKVSDSEASGSSVVVGSANKFAALDDGSGNLGYDVVVDDSKKCRAAASGVVELMQQLKTKGERAEKER</sequence>
<gene>
    <name evidence="1" type="ORF">V6N11_050463</name>
</gene>
<name>A0ABR2TA96_9ROSI</name>
<comment type="caution">
    <text evidence="1">The sequence shown here is derived from an EMBL/GenBank/DDBJ whole genome shotgun (WGS) entry which is preliminary data.</text>
</comment>
<protein>
    <submittedName>
        <fullName evidence="1">Uncharacterized protein</fullName>
    </submittedName>
</protein>